<dbReference type="AlphaFoldDB" id="A0AAV6TZS8"/>
<reference evidence="2 3" key="1">
    <citation type="journal article" date="2022" name="Nat. Ecol. Evol.">
        <title>A masculinizing supergene underlies an exaggerated male reproductive morph in a spider.</title>
        <authorList>
            <person name="Hendrickx F."/>
            <person name="De Corte Z."/>
            <person name="Sonet G."/>
            <person name="Van Belleghem S.M."/>
            <person name="Kostlbacher S."/>
            <person name="Vangestel C."/>
        </authorList>
    </citation>
    <scope>NUCLEOTIDE SEQUENCE [LARGE SCALE GENOMIC DNA]</scope>
    <source>
        <strain evidence="2">W744_W776</strain>
    </source>
</reference>
<evidence type="ECO:0000256" key="1">
    <source>
        <dbReference type="SAM" id="MobiDB-lite"/>
    </source>
</evidence>
<accession>A0AAV6TZS8</accession>
<evidence type="ECO:0000313" key="3">
    <source>
        <dbReference type="Proteomes" id="UP000827092"/>
    </source>
</evidence>
<protein>
    <submittedName>
        <fullName evidence="2">Uncharacterized protein</fullName>
    </submittedName>
</protein>
<feature type="region of interest" description="Disordered" evidence="1">
    <location>
        <begin position="38"/>
        <end position="76"/>
    </location>
</feature>
<dbReference type="Proteomes" id="UP000827092">
    <property type="component" value="Unassembled WGS sequence"/>
</dbReference>
<gene>
    <name evidence="2" type="ORF">JTE90_029688</name>
</gene>
<name>A0AAV6TZS8_9ARAC</name>
<comment type="caution">
    <text evidence="2">The sequence shown here is derived from an EMBL/GenBank/DDBJ whole genome shotgun (WGS) entry which is preliminary data.</text>
</comment>
<keyword evidence="3" id="KW-1185">Reference proteome</keyword>
<dbReference type="EMBL" id="JAFNEN010000828">
    <property type="protein sequence ID" value="KAG8177026.1"/>
    <property type="molecule type" value="Genomic_DNA"/>
</dbReference>
<organism evidence="2 3">
    <name type="scientific">Oedothorax gibbosus</name>
    <dbReference type="NCBI Taxonomy" id="931172"/>
    <lineage>
        <taxon>Eukaryota</taxon>
        <taxon>Metazoa</taxon>
        <taxon>Ecdysozoa</taxon>
        <taxon>Arthropoda</taxon>
        <taxon>Chelicerata</taxon>
        <taxon>Arachnida</taxon>
        <taxon>Araneae</taxon>
        <taxon>Araneomorphae</taxon>
        <taxon>Entelegynae</taxon>
        <taxon>Araneoidea</taxon>
        <taxon>Linyphiidae</taxon>
        <taxon>Erigoninae</taxon>
        <taxon>Oedothorax</taxon>
    </lineage>
</organism>
<evidence type="ECO:0000313" key="2">
    <source>
        <dbReference type="EMBL" id="KAG8177026.1"/>
    </source>
</evidence>
<sequence>MPWCRTTAHLSSRETVPAVVQEKLVALPSEQPPVIITPQSPSISSESAAALQPASDLPRTRRVTRKPDRYGNLVPH</sequence>
<feature type="compositionally biased region" description="Polar residues" evidence="1">
    <location>
        <begin position="38"/>
        <end position="47"/>
    </location>
</feature>
<proteinExistence type="predicted"/>